<protein>
    <submittedName>
        <fullName evidence="6">Uncharacterized protein</fullName>
    </submittedName>
</protein>
<dbReference type="InterPro" id="IPR036640">
    <property type="entry name" value="ABC1_TM_sf"/>
</dbReference>
<feature type="transmembrane region" description="Helical" evidence="5">
    <location>
        <begin position="61"/>
        <end position="83"/>
    </location>
</feature>
<evidence type="ECO:0000256" key="5">
    <source>
        <dbReference type="SAM" id="Phobius"/>
    </source>
</evidence>
<dbReference type="GO" id="GO:0005886">
    <property type="term" value="C:plasma membrane"/>
    <property type="evidence" value="ECO:0007669"/>
    <property type="project" value="UniProtKB-SubCell"/>
</dbReference>
<evidence type="ECO:0000313" key="7">
    <source>
        <dbReference type="Proteomes" id="UP000095237"/>
    </source>
</evidence>
<keyword evidence="3 5" id="KW-1133">Transmembrane helix</keyword>
<gene>
    <name evidence="6" type="ORF">ATZ36_07300</name>
</gene>
<keyword evidence="4 5" id="KW-0472">Membrane</keyword>
<name>A0A1E5IHD9_ENDTX</name>
<comment type="subcellular location">
    <subcellularLocation>
        <location evidence="1">Cell membrane</location>
        <topology evidence="1">Multi-pass membrane protein</topology>
    </subcellularLocation>
</comment>
<accession>A0A1E5IHD9</accession>
<dbReference type="AlphaFoldDB" id="A0A1E5IHD9"/>
<evidence type="ECO:0000256" key="1">
    <source>
        <dbReference type="ARBA" id="ARBA00004651"/>
    </source>
</evidence>
<evidence type="ECO:0000256" key="4">
    <source>
        <dbReference type="ARBA" id="ARBA00023136"/>
    </source>
</evidence>
<dbReference type="Proteomes" id="UP000095237">
    <property type="component" value="Unassembled WGS sequence"/>
</dbReference>
<evidence type="ECO:0000256" key="3">
    <source>
        <dbReference type="ARBA" id="ARBA00022989"/>
    </source>
</evidence>
<evidence type="ECO:0000256" key="2">
    <source>
        <dbReference type="ARBA" id="ARBA00022692"/>
    </source>
</evidence>
<proteinExistence type="predicted"/>
<comment type="caution">
    <text evidence="6">The sequence shown here is derived from an EMBL/GenBank/DDBJ whole genome shotgun (WGS) entry which is preliminary data.</text>
</comment>
<dbReference type="GO" id="GO:0005524">
    <property type="term" value="F:ATP binding"/>
    <property type="evidence" value="ECO:0007669"/>
    <property type="project" value="InterPro"/>
</dbReference>
<sequence length="85" mass="9606">MSTLGVNFVRKTQVGLCDKIVVQDLDLFHKNNSGSLLMYFDAVRESILKGVTTLCKDSCSVLFLVVLMLWKCFDIVIVFPIAFTR</sequence>
<dbReference type="SUPFAM" id="SSF90123">
    <property type="entry name" value="ABC transporter transmembrane region"/>
    <property type="match status" value="1"/>
</dbReference>
<reference evidence="6 7" key="1">
    <citation type="submission" date="2015-11" db="EMBL/GenBank/DDBJ databases">
        <title>Evidence for parallel genomic evolution in an endosymbiosis of termite gut flagellates.</title>
        <authorList>
            <person name="Zheng H."/>
        </authorList>
    </citation>
    <scope>NUCLEOTIDE SEQUENCE [LARGE SCALE GENOMIC DNA]</scope>
    <source>
        <strain evidence="6 7">CET450</strain>
    </source>
</reference>
<organism evidence="6 7">
    <name type="scientific">Endomicrobium trichonymphae</name>
    <dbReference type="NCBI Taxonomy" id="1408204"/>
    <lineage>
        <taxon>Bacteria</taxon>
        <taxon>Pseudomonadati</taxon>
        <taxon>Elusimicrobiota</taxon>
        <taxon>Endomicrobiia</taxon>
        <taxon>Endomicrobiales</taxon>
        <taxon>Endomicrobiaceae</taxon>
        <taxon>Candidatus Endomicrobiellum</taxon>
    </lineage>
</organism>
<keyword evidence="7" id="KW-1185">Reference proteome</keyword>
<evidence type="ECO:0000313" key="6">
    <source>
        <dbReference type="EMBL" id="OEG69880.1"/>
    </source>
</evidence>
<keyword evidence="2 5" id="KW-0812">Transmembrane</keyword>
<dbReference type="EMBL" id="LNVX01000545">
    <property type="protein sequence ID" value="OEG69880.1"/>
    <property type="molecule type" value="Genomic_DNA"/>
</dbReference>